<name>A0A9K3KHI8_9STRA</name>
<evidence type="ECO:0000256" key="3">
    <source>
        <dbReference type="ARBA" id="ARBA00022771"/>
    </source>
</evidence>
<organism evidence="7 8">
    <name type="scientific">Nitzschia inconspicua</name>
    <dbReference type="NCBI Taxonomy" id="303405"/>
    <lineage>
        <taxon>Eukaryota</taxon>
        <taxon>Sar</taxon>
        <taxon>Stramenopiles</taxon>
        <taxon>Ochrophyta</taxon>
        <taxon>Bacillariophyta</taxon>
        <taxon>Bacillariophyceae</taxon>
        <taxon>Bacillariophycidae</taxon>
        <taxon>Bacillariales</taxon>
        <taxon>Bacillariaceae</taxon>
        <taxon>Nitzschia</taxon>
    </lineage>
</organism>
<comment type="caution">
    <text evidence="7">The sequence shown here is derived from an EMBL/GenBank/DDBJ whole genome shotgun (WGS) entry which is preliminary data.</text>
</comment>
<keyword evidence="2" id="KW-0479">Metal-binding</keyword>
<dbReference type="InterPro" id="IPR031657">
    <property type="entry name" value="REPA_OB_2"/>
</dbReference>
<protein>
    <submittedName>
        <fullName evidence="7">Replication protein A OB domain containing protein</fullName>
    </submittedName>
</protein>
<dbReference type="AlphaFoldDB" id="A0A9K3KHI8"/>
<keyword evidence="4" id="KW-0862">Zinc</keyword>
<evidence type="ECO:0000313" key="7">
    <source>
        <dbReference type="EMBL" id="KAG7343083.1"/>
    </source>
</evidence>
<dbReference type="CDD" id="cd04474">
    <property type="entry name" value="RPA1_DBD_A"/>
    <property type="match status" value="1"/>
</dbReference>
<accession>A0A9K3KHI8</accession>
<reference evidence="7" key="1">
    <citation type="journal article" date="2021" name="Sci. Rep.">
        <title>Diploid genomic architecture of Nitzschia inconspicua, an elite biomass production diatom.</title>
        <authorList>
            <person name="Oliver A."/>
            <person name="Podell S."/>
            <person name="Pinowska A."/>
            <person name="Traller J.C."/>
            <person name="Smith S.R."/>
            <person name="McClure R."/>
            <person name="Beliaev A."/>
            <person name="Bohutskyi P."/>
            <person name="Hill E.A."/>
            <person name="Rabines A."/>
            <person name="Zheng H."/>
            <person name="Allen L.Z."/>
            <person name="Kuo A."/>
            <person name="Grigoriev I.V."/>
            <person name="Allen A.E."/>
            <person name="Hazlebeck D."/>
            <person name="Allen E.E."/>
        </authorList>
    </citation>
    <scope>NUCLEOTIDE SEQUENCE</scope>
    <source>
        <strain evidence="7">Hildebrandi</strain>
    </source>
</reference>
<keyword evidence="8" id="KW-1185">Reference proteome</keyword>
<dbReference type="GO" id="GO:0008270">
    <property type="term" value="F:zinc ion binding"/>
    <property type="evidence" value="ECO:0007669"/>
    <property type="project" value="UniProtKB-KW"/>
</dbReference>
<comment type="similarity">
    <text evidence="1">Belongs to the replication factor A protein 1 family.</text>
</comment>
<evidence type="ECO:0000313" key="8">
    <source>
        <dbReference type="Proteomes" id="UP000693970"/>
    </source>
</evidence>
<dbReference type="OrthoDB" id="1751331at2759"/>
<keyword evidence="5" id="KW-0238">DNA-binding</keyword>
<sequence>MFAARSTVDISSNSLGTSMNWVVHTWSNAKGEGSLFSIGLLDSSGMDIRATMFKEAVDKFYNYFEVGEVYTISGGRLKVASINFNTCRSGYELTLDQNSEIHLVDDTDQELLKCDLTLVDDIGVQVRLTLWGKLAQEARGTVGGNKMVAVRLTRVSDYGDKSLSGGDIHIERRIPETEELHEWWTTQGSSGGSLRSLSSSGGAGGKMDSFLDHKTISDINGQNLGFP</sequence>
<keyword evidence="3" id="KW-0863">Zinc-finger</keyword>
<dbReference type="Proteomes" id="UP000693970">
    <property type="component" value="Unassembled WGS sequence"/>
</dbReference>
<feature type="domain" description="Replication protein A OB" evidence="6">
    <location>
        <begin position="106"/>
        <end position="164"/>
    </location>
</feature>
<gene>
    <name evidence="7" type="ORF">IV203_021028</name>
</gene>
<evidence type="ECO:0000259" key="6">
    <source>
        <dbReference type="Pfam" id="PF16900"/>
    </source>
</evidence>
<dbReference type="Pfam" id="PF16900">
    <property type="entry name" value="REPA_OB_2"/>
    <property type="match status" value="1"/>
</dbReference>
<dbReference type="GO" id="GO:0003677">
    <property type="term" value="F:DNA binding"/>
    <property type="evidence" value="ECO:0007669"/>
    <property type="project" value="UniProtKB-KW"/>
</dbReference>
<proteinExistence type="inferred from homology"/>
<evidence type="ECO:0000256" key="1">
    <source>
        <dbReference type="ARBA" id="ARBA00005690"/>
    </source>
</evidence>
<dbReference type="EMBL" id="JAGRRH010000024">
    <property type="protein sequence ID" value="KAG7343083.1"/>
    <property type="molecule type" value="Genomic_DNA"/>
</dbReference>
<reference evidence="7" key="2">
    <citation type="submission" date="2021-04" db="EMBL/GenBank/DDBJ databases">
        <authorList>
            <person name="Podell S."/>
        </authorList>
    </citation>
    <scope>NUCLEOTIDE SEQUENCE</scope>
    <source>
        <strain evidence="7">Hildebrandi</strain>
    </source>
</reference>
<evidence type="ECO:0000256" key="5">
    <source>
        <dbReference type="ARBA" id="ARBA00023125"/>
    </source>
</evidence>
<evidence type="ECO:0000256" key="2">
    <source>
        <dbReference type="ARBA" id="ARBA00022723"/>
    </source>
</evidence>
<dbReference type="FunFam" id="2.40.50.140:FF:000041">
    <property type="entry name" value="Replication protein A subunit"/>
    <property type="match status" value="1"/>
</dbReference>
<evidence type="ECO:0000256" key="4">
    <source>
        <dbReference type="ARBA" id="ARBA00022833"/>
    </source>
</evidence>